<dbReference type="InterPro" id="IPR014284">
    <property type="entry name" value="RNA_pol_sigma-70_dom"/>
</dbReference>
<dbReference type="GO" id="GO:0003677">
    <property type="term" value="F:DNA binding"/>
    <property type="evidence" value="ECO:0007669"/>
    <property type="project" value="InterPro"/>
</dbReference>
<evidence type="ECO:0000256" key="4">
    <source>
        <dbReference type="ARBA" id="ARBA00023082"/>
    </source>
</evidence>
<dbReference type="EMBL" id="FNVT01000024">
    <property type="protein sequence ID" value="SEH02150.1"/>
    <property type="molecule type" value="Genomic_DNA"/>
</dbReference>
<dbReference type="GO" id="GO:0016987">
    <property type="term" value="F:sigma factor activity"/>
    <property type="evidence" value="ECO:0007669"/>
    <property type="project" value="UniProtKB-KW"/>
</dbReference>
<keyword evidence="4" id="KW-0731">Sigma factor</keyword>
<dbReference type="Proteomes" id="UP000236732">
    <property type="component" value="Unassembled WGS sequence"/>
</dbReference>
<dbReference type="Gene3D" id="1.10.1740.10">
    <property type="match status" value="1"/>
</dbReference>
<dbReference type="PANTHER" id="PTHR30173:SF36">
    <property type="entry name" value="ECF RNA POLYMERASE SIGMA FACTOR SIGJ"/>
    <property type="match status" value="1"/>
</dbReference>
<dbReference type="Gene3D" id="3.10.450.50">
    <property type="match status" value="1"/>
</dbReference>
<dbReference type="PANTHER" id="PTHR30173">
    <property type="entry name" value="SIGMA 19 FACTOR"/>
    <property type="match status" value="1"/>
</dbReference>
<dbReference type="Pfam" id="PF04542">
    <property type="entry name" value="Sigma70_r2"/>
    <property type="match status" value="1"/>
</dbReference>
<dbReference type="AlphaFoldDB" id="A0A1H6EW75"/>
<dbReference type="InterPro" id="IPR036388">
    <property type="entry name" value="WH-like_DNA-bd_sf"/>
</dbReference>
<name>A0A1H6EW75_9ACTN</name>
<evidence type="ECO:0000256" key="5">
    <source>
        <dbReference type="ARBA" id="ARBA00023163"/>
    </source>
</evidence>
<keyword evidence="9" id="KW-1185">Reference proteome</keyword>
<dbReference type="SUPFAM" id="SSF88946">
    <property type="entry name" value="Sigma2 domain of RNA polymerase sigma factors"/>
    <property type="match status" value="1"/>
</dbReference>
<protein>
    <submittedName>
        <fullName evidence="8">RNA polymerase sigma-70 factor, ECF subfamily</fullName>
    </submittedName>
</protein>
<dbReference type="SUPFAM" id="SSF54427">
    <property type="entry name" value="NTF2-like"/>
    <property type="match status" value="1"/>
</dbReference>
<dbReference type="InterPro" id="IPR013325">
    <property type="entry name" value="RNA_pol_sigma_r2"/>
</dbReference>
<evidence type="ECO:0000256" key="2">
    <source>
        <dbReference type="ARBA" id="ARBA00011344"/>
    </source>
</evidence>
<evidence type="ECO:0000259" key="7">
    <source>
        <dbReference type="Pfam" id="PF08281"/>
    </source>
</evidence>
<dbReference type="InterPro" id="IPR007627">
    <property type="entry name" value="RNA_pol_sigma70_r2"/>
</dbReference>
<dbReference type="Pfam" id="PF08281">
    <property type="entry name" value="Sigma70_r4_2"/>
    <property type="match status" value="1"/>
</dbReference>
<dbReference type="Gene3D" id="1.10.10.10">
    <property type="entry name" value="Winged helix-like DNA-binding domain superfamily/Winged helix DNA-binding domain"/>
    <property type="match status" value="1"/>
</dbReference>
<dbReference type="SUPFAM" id="SSF88659">
    <property type="entry name" value="Sigma3 and sigma4 domains of RNA polymerase sigma factors"/>
    <property type="match status" value="1"/>
</dbReference>
<dbReference type="GO" id="GO:0006352">
    <property type="term" value="P:DNA-templated transcription initiation"/>
    <property type="evidence" value="ECO:0007669"/>
    <property type="project" value="InterPro"/>
</dbReference>
<gene>
    <name evidence="8" type="ORF">SAMN05444920_12485</name>
</gene>
<evidence type="ECO:0000256" key="3">
    <source>
        <dbReference type="ARBA" id="ARBA00023015"/>
    </source>
</evidence>
<feature type="domain" description="RNA polymerase sigma factor 70 region 4 type 2" evidence="7">
    <location>
        <begin position="129"/>
        <end position="180"/>
    </location>
</feature>
<feature type="domain" description="RNA polymerase sigma-70 region 2" evidence="6">
    <location>
        <begin position="36"/>
        <end position="96"/>
    </location>
</feature>
<proteinExistence type="inferred from homology"/>
<organism evidence="8 9">
    <name type="scientific">Nonomuraea solani</name>
    <dbReference type="NCBI Taxonomy" id="1144553"/>
    <lineage>
        <taxon>Bacteria</taxon>
        <taxon>Bacillati</taxon>
        <taxon>Actinomycetota</taxon>
        <taxon>Actinomycetes</taxon>
        <taxon>Streptosporangiales</taxon>
        <taxon>Streptosporangiaceae</taxon>
        <taxon>Nonomuraea</taxon>
    </lineage>
</organism>
<dbReference type="NCBIfam" id="NF007214">
    <property type="entry name" value="PRK09636.1"/>
    <property type="match status" value="1"/>
</dbReference>
<keyword evidence="3" id="KW-0805">Transcription regulation</keyword>
<dbReference type="CDD" id="cd06171">
    <property type="entry name" value="Sigma70_r4"/>
    <property type="match status" value="1"/>
</dbReference>
<reference evidence="8 9" key="1">
    <citation type="submission" date="2016-10" db="EMBL/GenBank/DDBJ databases">
        <authorList>
            <person name="de Groot N.N."/>
        </authorList>
    </citation>
    <scope>NUCLEOTIDE SEQUENCE [LARGE SCALE GENOMIC DNA]</scope>
    <source>
        <strain evidence="8 9">CGMCC 4.7037</strain>
    </source>
</reference>
<comment type="similarity">
    <text evidence="1">Belongs to the sigma-70 factor family. ECF subfamily.</text>
</comment>
<evidence type="ECO:0000256" key="1">
    <source>
        <dbReference type="ARBA" id="ARBA00010641"/>
    </source>
</evidence>
<dbReference type="InterPro" id="IPR013249">
    <property type="entry name" value="RNA_pol_sigma70_r4_t2"/>
</dbReference>
<evidence type="ECO:0000259" key="6">
    <source>
        <dbReference type="Pfam" id="PF04542"/>
    </source>
</evidence>
<dbReference type="InterPro" id="IPR032710">
    <property type="entry name" value="NTF2-like_dom_sf"/>
</dbReference>
<dbReference type="OrthoDB" id="3672769at2"/>
<dbReference type="InterPro" id="IPR013324">
    <property type="entry name" value="RNA_pol_sigma_r3/r4-like"/>
</dbReference>
<sequence length="314" mass="34852">MGDAGHTLPYGVTLGRPQPLSIGVTANDEQRTETFLDHRELLFSIVYDMLGSVADTEDVLQETWLAWTSRTGEAVSHPRAYLVRIAVNRALSRRAAISRRREEYIGPWLPEPLVEPEGDPSERGESVSMALMVVLETLTPLERVVFVLHEVFGYAHTEIAGILDRSPSAVRQLAHRAREHVQARRPRYRVDPRVRRQATERFVAAMFGGDLEELLRLLAPDVTLWADGGGKAPAAGPRPLHGADRVARLLIARAVAVLDVRYRQVNGEPSAVLFMGDSPFAVIVLDLTPDGERVRAVYAITNPDKLSQVDRTMS</sequence>
<comment type="subunit">
    <text evidence="2">Interacts transiently with the RNA polymerase catalytic core formed by RpoA, RpoB, RpoC and RpoZ (2 alpha, 1 beta, 1 beta' and 1 omega subunit) to form the RNA polymerase holoenzyme that can initiate transcription.</text>
</comment>
<evidence type="ECO:0000313" key="9">
    <source>
        <dbReference type="Proteomes" id="UP000236732"/>
    </source>
</evidence>
<evidence type="ECO:0000313" key="8">
    <source>
        <dbReference type="EMBL" id="SEH02150.1"/>
    </source>
</evidence>
<dbReference type="NCBIfam" id="TIGR02937">
    <property type="entry name" value="sigma70-ECF"/>
    <property type="match status" value="1"/>
</dbReference>
<accession>A0A1H6EW75</accession>
<dbReference type="InterPro" id="IPR052704">
    <property type="entry name" value="ECF_Sigma-70_Domain"/>
</dbReference>
<keyword evidence="5" id="KW-0804">Transcription</keyword>